<accession>A0A645DYI0</accession>
<proteinExistence type="predicted"/>
<dbReference type="EMBL" id="VSSQ01040198">
    <property type="protein sequence ID" value="MPM93392.1"/>
    <property type="molecule type" value="Genomic_DNA"/>
</dbReference>
<comment type="caution">
    <text evidence="1">The sequence shown here is derived from an EMBL/GenBank/DDBJ whole genome shotgun (WGS) entry which is preliminary data.</text>
</comment>
<evidence type="ECO:0000313" key="1">
    <source>
        <dbReference type="EMBL" id="MPM93392.1"/>
    </source>
</evidence>
<dbReference type="AlphaFoldDB" id="A0A645DYI0"/>
<organism evidence="1">
    <name type="scientific">bioreactor metagenome</name>
    <dbReference type="NCBI Taxonomy" id="1076179"/>
    <lineage>
        <taxon>unclassified sequences</taxon>
        <taxon>metagenomes</taxon>
        <taxon>ecological metagenomes</taxon>
    </lineage>
</organism>
<dbReference type="AntiFam" id="ANF00074">
    <property type="entry name" value="Shadow ORF (opposite alaS)"/>
</dbReference>
<name>A0A645DYI0_9ZZZZ</name>
<reference evidence="1" key="1">
    <citation type="submission" date="2019-08" db="EMBL/GenBank/DDBJ databases">
        <authorList>
            <person name="Kucharzyk K."/>
            <person name="Murdoch R.W."/>
            <person name="Higgins S."/>
            <person name="Loffler F."/>
        </authorList>
    </citation>
    <scope>NUCLEOTIDE SEQUENCE</scope>
</reference>
<sequence length="120" mass="12611">MAGGLADVLNVAGADALLAGANPVAGRLLLPGEPGFHGGHAAVNQKKACVVVGNQGKAGQAQMALALKVAQEHLPKLVQSIYRMCHICFLRISQNFSNLRYKKKTPRPGIGAKRCFTVPP</sequence>
<protein>
    <submittedName>
        <fullName evidence="1">Uncharacterized protein</fullName>
    </submittedName>
</protein>
<gene>
    <name evidence="1" type="ORF">SDC9_140529</name>
</gene>